<evidence type="ECO:0000256" key="3">
    <source>
        <dbReference type="ARBA" id="ARBA00022692"/>
    </source>
</evidence>
<evidence type="ECO:0000256" key="4">
    <source>
        <dbReference type="ARBA" id="ARBA00022989"/>
    </source>
</evidence>
<feature type="transmembrane region" description="Helical" evidence="6">
    <location>
        <begin position="141"/>
        <end position="163"/>
    </location>
</feature>
<dbReference type="PANTHER" id="PTHR39087:SF2">
    <property type="entry name" value="UPF0104 MEMBRANE PROTEIN MJ1595"/>
    <property type="match status" value="1"/>
</dbReference>
<feature type="transmembrane region" description="Helical" evidence="6">
    <location>
        <begin position="53"/>
        <end position="74"/>
    </location>
</feature>
<dbReference type="Pfam" id="PF03706">
    <property type="entry name" value="LPG_synthase_TM"/>
    <property type="match status" value="1"/>
</dbReference>
<keyword evidence="3 6" id="KW-0812">Transmembrane</keyword>
<feature type="transmembrane region" description="Helical" evidence="6">
    <location>
        <begin position="183"/>
        <end position="203"/>
    </location>
</feature>
<dbReference type="GO" id="GO:0005886">
    <property type="term" value="C:plasma membrane"/>
    <property type="evidence" value="ECO:0007669"/>
    <property type="project" value="UniProtKB-SubCell"/>
</dbReference>
<evidence type="ECO:0008006" key="8">
    <source>
        <dbReference type="Google" id="ProtNLM"/>
    </source>
</evidence>
<accession>A0A644WMR4</accession>
<evidence type="ECO:0000256" key="6">
    <source>
        <dbReference type="SAM" id="Phobius"/>
    </source>
</evidence>
<reference evidence="7" key="1">
    <citation type="submission" date="2019-08" db="EMBL/GenBank/DDBJ databases">
        <authorList>
            <person name="Kucharzyk K."/>
            <person name="Murdoch R.W."/>
            <person name="Higgins S."/>
            <person name="Loffler F."/>
        </authorList>
    </citation>
    <scope>NUCLEOTIDE SEQUENCE</scope>
</reference>
<dbReference type="NCBIfam" id="TIGR00374">
    <property type="entry name" value="flippase-like domain"/>
    <property type="match status" value="1"/>
</dbReference>
<evidence type="ECO:0000313" key="7">
    <source>
        <dbReference type="EMBL" id="MPM04781.1"/>
    </source>
</evidence>
<evidence type="ECO:0000256" key="5">
    <source>
        <dbReference type="ARBA" id="ARBA00023136"/>
    </source>
</evidence>
<dbReference type="EMBL" id="VSSQ01001071">
    <property type="protein sequence ID" value="MPM04781.1"/>
    <property type="molecule type" value="Genomic_DNA"/>
</dbReference>
<dbReference type="InterPro" id="IPR022791">
    <property type="entry name" value="L-PG_synthase/AglD"/>
</dbReference>
<evidence type="ECO:0000256" key="2">
    <source>
        <dbReference type="ARBA" id="ARBA00022475"/>
    </source>
</evidence>
<comment type="subcellular location">
    <subcellularLocation>
        <location evidence="1">Cell membrane</location>
        <topology evidence="1">Multi-pass membrane protein</topology>
    </subcellularLocation>
</comment>
<keyword evidence="5 6" id="KW-0472">Membrane</keyword>
<dbReference type="PANTHER" id="PTHR39087">
    <property type="entry name" value="UPF0104 MEMBRANE PROTEIN MJ1595"/>
    <property type="match status" value="1"/>
</dbReference>
<keyword evidence="4 6" id="KW-1133">Transmembrane helix</keyword>
<name>A0A644WMR4_9ZZZZ</name>
<proteinExistence type="predicted"/>
<comment type="caution">
    <text evidence="7">The sequence shown here is derived from an EMBL/GenBank/DDBJ whole genome shotgun (WGS) entry which is preliminary data.</text>
</comment>
<feature type="transmembrane region" description="Helical" evidence="6">
    <location>
        <begin position="311"/>
        <end position="334"/>
    </location>
</feature>
<evidence type="ECO:0000256" key="1">
    <source>
        <dbReference type="ARBA" id="ARBA00004651"/>
    </source>
</evidence>
<feature type="transmembrane region" description="Helical" evidence="6">
    <location>
        <begin position="288"/>
        <end position="305"/>
    </location>
</feature>
<organism evidence="7">
    <name type="scientific">bioreactor metagenome</name>
    <dbReference type="NCBI Taxonomy" id="1076179"/>
    <lineage>
        <taxon>unclassified sequences</taxon>
        <taxon>metagenomes</taxon>
        <taxon>ecological metagenomes</taxon>
    </lineage>
</organism>
<feature type="transmembrane region" description="Helical" evidence="6">
    <location>
        <begin position="23"/>
        <end position="41"/>
    </location>
</feature>
<protein>
    <recommendedName>
        <fullName evidence="8">Lysylphosphatidylglycerol synthase TM region</fullName>
    </recommendedName>
</protein>
<sequence length="354" mass="40356">MPFAPTLERPYSVKMNSKRIQDILKTVLSLALGVAIIWLLYRKTNLREVWEIASSAHFGIIASSLVFGLLGNYFRALRWELFLNSLGYRPKRESIVFATFGNYAVNFLLPRAGDLWRCGIVTKYDQIPFSKTFETFFVDKILDILAGVVLVIISLALYVDFFVSYFHQNPGFAENFTKLFTSVWLYLLLILISGGIFVMFFYFKENPLVKKVNKFLQVVQYDMVLIAKMKSKGKIIIYTVLAWLSFYVYFYICFYAFDFTKNLGPIIGWIVYAMSNVGVAVPVQGGVGTWHFMVISSLVIFGIGYEEASAFAGAIFTVQSVWIILLGVMGILALPYVKREKENLGLPVIENQKQ</sequence>
<feature type="transmembrane region" description="Helical" evidence="6">
    <location>
        <begin position="235"/>
        <end position="257"/>
    </location>
</feature>
<keyword evidence="2" id="KW-1003">Cell membrane</keyword>
<dbReference type="AlphaFoldDB" id="A0A644WMR4"/>
<gene>
    <name evidence="7" type="ORF">SDC9_51061</name>
</gene>